<feature type="compositionally biased region" description="Polar residues" evidence="1">
    <location>
        <begin position="359"/>
        <end position="373"/>
    </location>
</feature>
<organism evidence="2 3">
    <name type="scientific">Cuscuta campestris</name>
    <dbReference type="NCBI Taxonomy" id="132261"/>
    <lineage>
        <taxon>Eukaryota</taxon>
        <taxon>Viridiplantae</taxon>
        <taxon>Streptophyta</taxon>
        <taxon>Embryophyta</taxon>
        <taxon>Tracheophyta</taxon>
        <taxon>Spermatophyta</taxon>
        <taxon>Magnoliopsida</taxon>
        <taxon>eudicotyledons</taxon>
        <taxon>Gunneridae</taxon>
        <taxon>Pentapetalae</taxon>
        <taxon>asterids</taxon>
        <taxon>lamiids</taxon>
        <taxon>Solanales</taxon>
        <taxon>Convolvulaceae</taxon>
        <taxon>Cuscuteae</taxon>
        <taxon>Cuscuta</taxon>
        <taxon>Cuscuta subgen. Grammica</taxon>
        <taxon>Cuscuta sect. Cleistogrammica</taxon>
    </lineage>
</organism>
<protein>
    <submittedName>
        <fullName evidence="2">Uncharacterized protein</fullName>
    </submittedName>
</protein>
<evidence type="ECO:0000256" key="1">
    <source>
        <dbReference type="SAM" id="MobiDB-lite"/>
    </source>
</evidence>
<dbReference type="EMBL" id="OOIL02000450">
    <property type="protein sequence ID" value="VFQ64978.1"/>
    <property type="molecule type" value="Genomic_DNA"/>
</dbReference>
<evidence type="ECO:0000313" key="2">
    <source>
        <dbReference type="EMBL" id="VFQ64978.1"/>
    </source>
</evidence>
<gene>
    <name evidence="2" type="ORF">CCAM_LOCUS6754</name>
</gene>
<proteinExistence type="predicted"/>
<feature type="region of interest" description="Disordered" evidence="1">
    <location>
        <begin position="422"/>
        <end position="450"/>
    </location>
</feature>
<feature type="compositionally biased region" description="Basic and acidic residues" evidence="1">
    <location>
        <begin position="374"/>
        <end position="384"/>
    </location>
</feature>
<dbReference type="PANTHER" id="PTHR31286:SF180">
    <property type="entry name" value="OS10G0362600 PROTEIN"/>
    <property type="match status" value="1"/>
</dbReference>
<name>A0A484KJG1_9ASTE</name>
<dbReference type="InterPro" id="IPR040256">
    <property type="entry name" value="At4g02000-like"/>
</dbReference>
<dbReference type="AlphaFoldDB" id="A0A484KJG1"/>
<keyword evidence="3" id="KW-1185">Reference proteome</keyword>
<accession>A0A484KJG1</accession>
<reference evidence="2 3" key="1">
    <citation type="submission" date="2018-04" db="EMBL/GenBank/DDBJ databases">
        <authorList>
            <person name="Vogel A."/>
        </authorList>
    </citation>
    <scope>NUCLEOTIDE SEQUENCE [LARGE SCALE GENOMIC DNA]</scope>
</reference>
<feature type="region of interest" description="Disordered" evidence="1">
    <location>
        <begin position="359"/>
        <end position="389"/>
    </location>
</feature>
<sequence length="450" mass="48595">MNVCRWTCDFDPSIDSPLAPVWIGLEGLPLHLFEPNALFSIANLVGLPLQMDSATVNLTRPSVARVCVELDLTKDMPKAVWIHLGQLSFLQPITYEDLPEYCISCRAIGHKKCKTPRKSSRWFRREGKLSSRSLNDSVKVLVPESGGLGANSVIAHNAPNHAVDISAAPSFADATFAIPNSSTKTPVSTDALLEGPLPLVQTCSDENEQAKDPTILIGKIQCTKDASLLVPTVAENLLGKDVAIPTDPLLSGPVVAESFLGKDVVSPTDPAPPLTVFVESTVLHSPPFVPLPEVVHTHVPLIADSNVPDASDAHSTLRKDVLDGSHDNSVCGDDEIISDPNIPTQNRFVLLTDPMITEISEQGTPNSTPLKSTPTKEEAHHEMSRMTTRRSRPPIIEGFIVDCVGEPKLECEGYNGPFLFLGPPGSPREDGKRPRTAIPTKISPHTMVNV</sequence>
<evidence type="ECO:0000313" key="3">
    <source>
        <dbReference type="Proteomes" id="UP000595140"/>
    </source>
</evidence>
<dbReference type="PANTHER" id="PTHR31286">
    <property type="entry name" value="GLYCINE-RICH CELL WALL STRUCTURAL PROTEIN 1.8-LIKE"/>
    <property type="match status" value="1"/>
</dbReference>
<dbReference type="Proteomes" id="UP000595140">
    <property type="component" value="Unassembled WGS sequence"/>
</dbReference>
<dbReference type="OrthoDB" id="1304206at2759"/>